<dbReference type="EMBL" id="RBUQ01000329">
    <property type="protein sequence ID" value="RMV29253.1"/>
    <property type="molecule type" value="Genomic_DNA"/>
</dbReference>
<dbReference type="SUPFAM" id="SSF46785">
    <property type="entry name" value="Winged helix' DNA-binding domain"/>
    <property type="match status" value="1"/>
</dbReference>
<dbReference type="PANTHER" id="PTHR30136">
    <property type="entry name" value="HELIX-TURN-HELIX TRANSCRIPTIONAL REGULATOR, ICLR FAMILY"/>
    <property type="match status" value="1"/>
</dbReference>
<dbReference type="RefSeq" id="WP_231990568.1">
    <property type="nucleotide sequence ID" value="NZ_LGLG01000354.1"/>
</dbReference>
<dbReference type="SMART" id="SM00346">
    <property type="entry name" value="HTH_ICLR"/>
    <property type="match status" value="1"/>
</dbReference>
<evidence type="ECO:0000313" key="6">
    <source>
        <dbReference type="EMBL" id="RMV29253.1"/>
    </source>
</evidence>
<dbReference type="GO" id="GO:0003677">
    <property type="term" value="F:DNA binding"/>
    <property type="evidence" value="ECO:0007669"/>
    <property type="project" value="UniProtKB-KW"/>
</dbReference>
<dbReference type="InterPro" id="IPR036388">
    <property type="entry name" value="WH-like_DNA-bd_sf"/>
</dbReference>
<dbReference type="PANTHER" id="PTHR30136:SF35">
    <property type="entry name" value="HTH-TYPE TRANSCRIPTIONAL REGULATOR RV1719"/>
    <property type="match status" value="1"/>
</dbReference>
<evidence type="ECO:0000256" key="3">
    <source>
        <dbReference type="ARBA" id="ARBA00023163"/>
    </source>
</evidence>
<dbReference type="CDD" id="cd00090">
    <property type="entry name" value="HTH_ARSR"/>
    <property type="match status" value="1"/>
</dbReference>
<dbReference type="AlphaFoldDB" id="A0A0N1JGZ1"/>
<evidence type="ECO:0000259" key="4">
    <source>
        <dbReference type="PROSITE" id="PS51077"/>
    </source>
</evidence>
<evidence type="ECO:0000256" key="2">
    <source>
        <dbReference type="ARBA" id="ARBA00023125"/>
    </source>
</evidence>
<proteinExistence type="predicted"/>
<sequence length="323" mass="34835">MSTYVIQVRNAAAPTQITIGVISRPATENSCNIVSLALDLYRNAITVPQNNIVSQYGTVTEIVEVSMGERVQAGVSDERSGGIQVIARAAKILNVLGRSVGGMSLGEIAQAVDLPRSTVQRIVGALEEQGMIRTEGAGGISLGAGLLRLVANAHVDRMTVVRPWLHKLSERVQETVVFSRPAGIQLIVEDRVVADRELQVMPRLGQLDTPLYGTSAGRALLALDQDEDVKELFATESATQENTSEFQSVFNQLADIRKTGLSSDHGELIEGITTTAVALDTVLGRFAISMPIPTLRFERNRSVYVEELLSCKQGLLKEIGIDG</sequence>
<dbReference type="Gene3D" id="1.10.10.10">
    <property type="entry name" value="Winged helix-like DNA-binding domain superfamily/Winged helix DNA-binding domain"/>
    <property type="match status" value="1"/>
</dbReference>
<dbReference type="InterPro" id="IPR014757">
    <property type="entry name" value="Tscrpt_reg_IclR_C"/>
</dbReference>
<comment type="caution">
    <text evidence="6">The sequence shown here is derived from an EMBL/GenBank/DDBJ whole genome shotgun (WGS) entry which is preliminary data.</text>
</comment>
<name>A0A0N1JGZ1_PSEYM</name>
<dbReference type="InterPro" id="IPR029016">
    <property type="entry name" value="GAF-like_dom_sf"/>
</dbReference>
<dbReference type="InterPro" id="IPR036390">
    <property type="entry name" value="WH_DNA-bd_sf"/>
</dbReference>
<dbReference type="InterPro" id="IPR050707">
    <property type="entry name" value="HTH_MetabolicPath_Reg"/>
</dbReference>
<dbReference type="GO" id="GO:0003700">
    <property type="term" value="F:DNA-binding transcription factor activity"/>
    <property type="evidence" value="ECO:0007669"/>
    <property type="project" value="TreeGrafter"/>
</dbReference>
<keyword evidence="1" id="KW-0805">Transcription regulation</keyword>
<evidence type="ECO:0000313" key="7">
    <source>
        <dbReference type="Proteomes" id="UP000271631"/>
    </source>
</evidence>
<gene>
    <name evidence="6" type="ORF">ALP13_103504</name>
</gene>
<dbReference type="Gene3D" id="3.30.450.40">
    <property type="match status" value="1"/>
</dbReference>
<dbReference type="PROSITE" id="PS51077">
    <property type="entry name" value="HTH_ICLR"/>
    <property type="match status" value="1"/>
</dbReference>
<keyword evidence="2" id="KW-0238">DNA-binding</keyword>
<protein>
    <submittedName>
        <fullName evidence="6">Uncharacterized protein</fullName>
    </submittedName>
</protein>
<accession>A0A0N1JGZ1</accession>
<keyword evidence="3" id="KW-0804">Transcription</keyword>
<organism evidence="6 7">
    <name type="scientific">Pseudomonas syringae pv. maculicola</name>
    <dbReference type="NCBI Taxonomy" id="59511"/>
    <lineage>
        <taxon>Bacteria</taxon>
        <taxon>Pseudomonadati</taxon>
        <taxon>Pseudomonadota</taxon>
        <taxon>Gammaproteobacteria</taxon>
        <taxon>Pseudomonadales</taxon>
        <taxon>Pseudomonadaceae</taxon>
        <taxon>Pseudomonas</taxon>
    </lineage>
</organism>
<dbReference type="Proteomes" id="UP000271631">
    <property type="component" value="Unassembled WGS sequence"/>
</dbReference>
<dbReference type="GO" id="GO:0045892">
    <property type="term" value="P:negative regulation of DNA-templated transcription"/>
    <property type="evidence" value="ECO:0007669"/>
    <property type="project" value="TreeGrafter"/>
</dbReference>
<feature type="domain" description="HTH iclR-type" evidence="4">
    <location>
        <begin position="83"/>
        <end position="144"/>
    </location>
</feature>
<dbReference type="PROSITE" id="PS51078">
    <property type="entry name" value="ICLR_ED"/>
    <property type="match status" value="1"/>
</dbReference>
<evidence type="ECO:0000259" key="5">
    <source>
        <dbReference type="PROSITE" id="PS51078"/>
    </source>
</evidence>
<dbReference type="Pfam" id="PF01614">
    <property type="entry name" value="IclR_C"/>
    <property type="match status" value="1"/>
</dbReference>
<dbReference type="SUPFAM" id="SSF55781">
    <property type="entry name" value="GAF domain-like"/>
    <property type="match status" value="1"/>
</dbReference>
<evidence type="ECO:0000256" key="1">
    <source>
        <dbReference type="ARBA" id="ARBA00023015"/>
    </source>
</evidence>
<dbReference type="InterPro" id="IPR011991">
    <property type="entry name" value="ArsR-like_HTH"/>
</dbReference>
<dbReference type="Pfam" id="PF09339">
    <property type="entry name" value="HTH_IclR"/>
    <property type="match status" value="1"/>
</dbReference>
<reference evidence="6 7" key="1">
    <citation type="submission" date="2018-08" db="EMBL/GenBank/DDBJ databases">
        <title>Recombination of ecologically and evolutionarily significant loci maintains genetic cohesion in the Pseudomonas syringae species complex.</title>
        <authorList>
            <person name="Dillon M."/>
            <person name="Thakur S."/>
            <person name="Almeida R.N.D."/>
            <person name="Weir B.S."/>
            <person name="Guttman D.S."/>
        </authorList>
    </citation>
    <scope>NUCLEOTIDE SEQUENCE [LARGE SCALE GENOMIC DNA]</scope>
    <source>
        <strain evidence="6 7">ICMP 11281</strain>
    </source>
</reference>
<feature type="domain" description="IclR-ED" evidence="5">
    <location>
        <begin position="138"/>
        <end position="321"/>
    </location>
</feature>
<dbReference type="InterPro" id="IPR005471">
    <property type="entry name" value="Tscrpt_reg_IclR_N"/>
</dbReference>